<proteinExistence type="inferred from homology"/>
<evidence type="ECO:0000313" key="4">
    <source>
        <dbReference type="Proteomes" id="UP000306585"/>
    </source>
</evidence>
<accession>A0A5R9GV34</accession>
<evidence type="ECO:0000313" key="3">
    <source>
        <dbReference type="EMBL" id="TLS68785.1"/>
    </source>
</evidence>
<dbReference type="Gene3D" id="3.40.50.2020">
    <property type="match status" value="1"/>
</dbReference>
<dbReference type="PANTHER" id="PTHR47505:SF1">
    <property type="entry name" value="DNA UTILIZATION PROTEIN YHGH"/>
    <property type="match status" value="1"/>
</dbReference>
<reference evidence="3 4" key="1">
    <citation type="journal article" date="2019" name="Appl. Environ. Microbiol.">
        <title>Environmental Evidence and Genomic Insight of Iron-oxidizing Bacteria Preference Towards More Corrosion Resistant Stainless Steel at Higher Salinities.</title>
        <authorList>
            <person name="Garrison C.E."/>
            <person name="Price K.A."/>
            <person name="Field E.K."/>
        </authorList>
    </citation>
    <scope>NUCLEOTIDE SEQUENCE [LARGE SCALE GENOMIC DNA]</scope>
    <source>
        <strain evidence="3 4">P3</strain>
    </source>
</reference>
<dbReference type="CDD" id="cd06223">
    <property type="entry name" value="PRTases_typeI"/>
    <property type="match status" value="1"/>
</dbReference>
<dbReference type="InterPro" id="IPR029057">
    <property type="entry name" value="PRTase-like"/>
</dbReference>
<dbReference type="Proteomes" id="UP000306585">
    <property type="component" value="Unassembled WGS sequence"/>
</dbReference>
<dbReference type="AlphaFoldDB" id="A0A5R9GV34"/>
<evidence type="ECO:0000256" key="1">
    <source>
        <dbReference type="ARBA" id="ARBA00008007"/>
    </source>
</evidence>
<dbReference type="PANTHER" id="PTHR47505">
    <property type="entry name" value="DNA UTILIZATION PROTEIN YHGH"/>
    <property type="match status" value="1"/>
</dbReference>
<dbReference type="Pfam" id="PF18912">
    <property type="entry name" value="DZR_2"/>
    <property type="match status" value="1"/>
</dbReference>
<dbReference type="InterPro" id="IPR051910">
    <property type="entry name" value="ComF/GntX_DNA_util-trans"/>
</dbReference>
<dbReference type="InterPro" id="IPR044005">
    <property type="entry name" value="DZR_2"/>
</dbReference>
<dbReference type="SUPFAM" id="SSF53271">
    <property type="entry name" value="PRTase-like"/>
    <property type="match status" value="1"/>
</dbReference>
<sequence length="259" mass="28739">MTGMLVGMSGLSTNVAVIVNGIRRLLFPPACLFCHTDLEQRDGCCPACLDHIHIWPVHTCQHCGIILPAGITPGPCGRCMQKPPVQQQTISLYQYQDTVRDAILGWKLQGNEAAVRWLLQTASPRLQQLIDRNDLLLPVPAPLDRMRQSGQHHAANLARWVAGECGAEMEWRLLRRQGSQARQSTLSGKARRKNLRKAFTLADQHRELLQTAHAKRLWIIDDIFTTGSTVHYAALAAAKTGLPVSVLTLARTRHRGSSI</sequence>
<organism evidence="3 4">
    <name type="scientific">Mariprofundus erugo</name>
    <dbReference type="NCBI Taxonomy" id="2528639"/>
    <lineage>
        <taxon>Bacteria</taxon>
        <taxon>Pseudomonadati</taxon>
        <taxon>Pseudomonadota</taxon>
        <taxon>Candidatius Mariprofundia</taxon>
        <taxon>Mariprofundales</taxon>
        <taxon>Mariprofundaceae</taxon>
        <taxon>Mariprofundus</taxon>
    </lineage>
</organism>
<protein>
    <submittedName>
        <fullName evidence="3">ComF family protein</fullName>
    </submittedName>
</protein>
<feature type="domain" description="Double zinc ribbon" evidence="2">
    <location>
        <begin position="24"/>
        <end position="80"/>
    </location>
</feature>
<name>A0A5R9GV34_9PROT</name>
<gene>
    <name evidence="3" type="ORF">FEF65_02260</name>
</gene>
<dbReference type="EMBL" id="VBRY01000002">
    <property type="protein sequence ID" value="TLS68785.1"/>
    <property type="molecule type" value="Genomic_DNA"/>
</dbReference>
<keyword evidence="4" id="KW-1185">Reference proteome</keyword>
<comment type="similarity">
    <text evidence="1">Belongs to the ComF/GntX family.</text>
</comment>
<evidence type="ECO:0000259" key="2">
    <source>
        <dbReference type="Pfam" id="PF18912"/>
    </source>
</evidence>
<comment type="caution">
    <text evidence="3">The sequence shown here is derived from an EMBL/GenBank/DDBJ whole genome shotgun (WGS) entry which is preliminary data.</text>
</comment>
<dbReference type="InterPro" id="IPR000836">
    <property type="entry name" value="PRTase_dom"/>
</dbReference>